<reference evidence="3" key="1">
    <citation type="journal article" date="2006" name="PLoS Genet.">
        <title>Genetic analysis of the capsular biosynthetic locus from all 90 pneumococcal serotypes.</title>
        <authorList>
            <person name="Bentley S.D."/>
            <person name="Aanensen D.M."/>
            <person name="Mavroidi A."/>
            <person name="Saunders D."/>
            <person name="Rabbinowitsch E."/>
            <person name="Collins M."/>
            <person name="Donohoe K."/>
            <person name="Harris D."/>
            <person name="Murphy L."/>
            <person name="Quail M.A."/>
            <person name="Samuel G."/>
            <person name="Skovsted I.C."/>
            <person name="Kaltoft M.S."/>
            <person name="Barrell B."/>
            <person name="Reeves P.R."/>
            <person name="Parkhill J."/>
            <person name="Spratt B.G."/>
        </authorList>
    </citation>
    <scope>NUCLEOTIDE SEQUENCE</scope>
    <source>
        <strain evidence="2">8087/40</strain>
        <strain evidence="3">Eddy nr. 53</strain>
    </source>
</reference>
<dbReference type="PANTHER" id="PTHR32385">
    <property type="entry name" value="MANNOSYL PHOSPHORYLINOSITOL CERAMIDE SYNTHASE"/>
    <property type="match status" value="1"/>
</dbReference>
<dbReference type="InterPro" id="IPR007577">
    <property type="entry name" value="GlycoTrfase_DXD_sugar-bd_CS"/>
</dbReference>
<name>Q4K248_STREE</name>
<accession>Q4K248</accession>
<organism evidence="3">
    <name type="scientific">Streptococcus pneumoniae</name>
    <dbReference type="NCBI Taxonomy" id="1313"/>
    <lineage>
        <taxon>Bacteria</taxon>
        <taxon>Bacillati</taxon>
        <taxon>Bacillota</taxon>
        <taxon>Bacilli</taxon>
        <taxon>Lactobacillales</taxon>
        <taxon>Streptococcaceae</taxon>
        <taxon>Streptococcus</taxon>
    </lineage>
</organism>
<sequence length="239" mass="27832">MIPKKIHYCWFGGGPLPTDVKKCIDSWRKFCPNYEIIRWDESNFIISDQNNFVQTAYENKAWAFVSDYARLRIIYENGGIYLDTDVELIRNLDELLEHAAFFGAHQINGLVATGLGFGSKKGTKILKELLRLYDNTDFDPCKKNELACPILNSFVFTDFGYQPSSNIVQTEYFTIYPAEYFDPIYVGANARNLLSEKTYSIHHYSASWTPVRVRIKNKIIRYIGRDKILLLKKILERKR</sequence>
<dbReference type="GO" id="GO:0051999">
    <property type="term" value="P:mannosyl-inositol phosphorylceramide biosynthetic process"/>
    <property type="evidence" value="ECO:0007669"/>
    <property type="project" value="TreeGrafter"/>
</dbReference>
<dbReference type="GO" id="GO:0016020">
    <property type="term" value="C:membrane"/>
    <property type="evidence" value="ECO:0007669"/>
    <property type="project" value="GOC"/>
</dbReference>
<dbReference type="Gene3D" id="3.90.550.20">
    <property type="match status" value="1"/>
</dbReference>
<keyword evidence="1 3" id="KW-0808">Transferase</keyword>
<dbReference type="PANTHER" id="PTHR32385:SF15">
    <property type="entry name" value="INOSITOL PHOSPHOCERAMIDE MANNOSYLTRANSFERASE 1"/>
    <property type="match status" value="1"/>
</dbReference>
<evidence type="ECO:0000256" key="1">
    <source>
        <dbReference type="ARBA" id="ARBA00022679"/>
    </source>
</evidence>
<protein>
    <submittedName>
        <fullName evidence="3">Putative glycosyl transferase</fullName>
    </submittedName>
</protein>
<dbReference type="GO" id="GO:0000030">
    <property type="term" value="F:mannosyltransferase activity"/>
    <property type="evidence" value="ECO:0007669"/>
    <property type="project" value="TreeGrafter"/>
</dbReference>
<dbReference type="SUPFAM" id="SSF53448">
    <property type="entry name" value="Nucleotide-diphospho-sugar transferases"/>
    <property type="match status" value="1"/>
</dbReference>
<dbReference type="CAZy" id="GT32">
    <property type="family name" value="Glycosyltransferase Family 32"/>
</dbReference>
<gene>
    <name evidence="3" type="primary">wcrL</name>
    <name evidence="2" type="ORF">SPC11B_0013</name>
    <name evidence="3" type="ORF">SPC11C_0013</name>
</gene>
<dbReference type="Pfam" id="PF04488">
    <property type="entry name" value="Gly_transf_sug"/>
    <property type="match status" value="1"/>
</dbReference>
<evidence type="ECO:0000313" key="3">
    <source>
        <dbReference type="EMBL" id="CAI33168.1"/>
    </source>
</evidence>
<dbReference type="EMBL" id="CR931655">
    <property type="protein sequence ID" value="CAI33168.1"/>
    <property type="molecule type" value="Genomic_DNA"/>
</dbReference>
<evidence type="ECO:0000313" key="2">
    <source>
        <dbReference type="EMBL" id="CAI33148.1"/>
    </source>
</evidence>
<dbReference type="InterPro" id="IPR029044">
    <property type="entry name" value="Nucleotide-diphossugar_trans"/>
</dbReference>
<dbReference type="AlphaFoldDB" id="Q4K248"/>
<dbReference type="InterPro" id="IPR051706">
    <property type="entry name" value="Glycosyltransferase_domain"/>
</dbReference>
<dbReference type="EMBL" id="CR931654">
    <property type="protein sequence ID" value="CAI33148.1"/>
    <property type="molecule type" value="Genomic_DNA"/>
</dbReference>
<proteinExistence type="predicted"/>